<sequence>MPTLYDVVVVGGGPVGLATAYEVAKAGMSVMVLEQNNFFNQAGSSGDLARMYRTMYTEKFMAELAYKSLDIWNELERDAGVSLRSMTGLLNFGDPNLGEGTPEGTLLGPIDNLKELGMQYQELTTEQIEKKWPFKNLPKEWSGVFAPDNGVINVQLLLRTLYRLGKDYGVHTKQQIEVTKLTPCEEDDKQAWTVHGLTSNGSQVEFKAYKIIITAGAYANHILEDSFKLKLDLDIWEMVASYFNVNAGPNGTVFPSMWFQFAPDKKAEDGSNRSQLMYGFPTLEWGPPNVTRIAVDAATNRIDDPRKRKSNVISPEDTLDVQEWIKEHVVGVDSTVPASSLTCLQTNVYDNMFVLDFIPESYLQGGAAKSVMVFTAGWAMKFVPLLGRALMEMARDGSSELSLSEFSITRSDSEGHSIIVNPEKTAGIRSFTMQGQGRGSSVHQRHVETPLRA</sequence>
<reference evidence="1" key="1">
    <citation type="submission" date="2022-10" db="EMBL/GenBank/DDBJ databases">
        <title>Culturing micro-colonial fungi from biological soil crusts in the Mojave desert and describing Neophaeococcomyces mojavensis, and introducing the new genera and species Taxawa tesnikishii.</title>
        <authorList>
            <person name="Kurbessoian T."/>
            <person name="Stajich J.E."/>
        </authorList>
    </citation>
    <scope>NUCLEOTIDE SEQUENCE</scope>
    <source>
        <strain evidence="1">JES_112</strain>
    </source>
</reference>
<dbReference type="Proteomes" id="UP001172386">
    <property type="component" value="Unassembled WGS sequence"/>
</dbReference>
<accession>A0ACC3AGM0</accession>
<evidence type="ECO:0000313" key="1">
    <source>
        <dbReference type="EMBL" id="KAJ9662061.1"/>
    </source>
</evidence>
<gene>
    <name evidence="1" type="ORF">H2198_001603</name>
</gene>
<proteinExistence type="predicted"/>
<name>A0ACC3AGM0_9EURO</name>
<dbReference type="EMBL" id="JAPDRQ010000018">
    <property type="protein sequence ID" value="KAJ9662061.1"/>
    <property type="molecule type" value="Genomic_DNA"/>
</dbReference>
<evidence type="ECO:0000313" key="2">
    <source>
        <dbReference type="Proteomes" id="UP001172386"/>
    </source>
</evidence>
<keyword evidence="2" id="KW-1185">Reference proteome</keyword>
<protein>
    <submittedName>
        <fullName evidence="1">Uncharacterized protein</fullName>
    </submittedName>
</protein>
<organism evidence="1 2">
    <name type="scientific">Neophaeococcomyces mojaviensis</name>
    <dbReference type="NCBI Taxonomy" id="3383035"/>
    <lineage>
        <taxon>Eukaryota</taxon>
        <taxon>Fungi</taxon>
        <taxon>Dikarya</taxon>
        <taxon>Ascomycota</taxon>
        <taxon>Pezizomycotina</taxon>
        <taxon>Eurotiomycetes</taxon>
        <taxon>Chaetothyriomycetidae</taxon>
        <taxon>Chaetothyriales</taxon>
        <taxon>Chaetothyriales incertae sedis</taxon>
        <taxon>Neophaeococcomyces</taxon>
    </lineage>
</organism>
<comment type="caution">
    <text evidence="1">The sequence shown here is derived from an EMBL/GenBank/DDBJ whole genome shotgun (WGS) entry which is preliminary data.</text>
</comment>